<dbReference type="InterPro" id="IPR017896">
    <property type="entry name" value="4Fe4S_Fe-S-bd"/>
</dbReference>
<dbReference type="EMBL" id="BAABKE010000004">
    <property type="protein sequence ID" value="GAA5099827.1"/>
    <property type="molecule type" value="Genomic_DNA"/>
</dbReference>
<keyword evidence="3" id="KW-0004">4Fe-4S</keyword>
<dbReference type="SUPFAM" id="SSF54862">
    <property type="entry name" value="4Fe-4S ferredoxins"/>
    <property type="match status" value="1"/>
</dbReference>
<keyword evidence="5" id="KW-0479">Metal-binding</keyword>
<dbReference type="Pfam" id="PF14697">
    <property type="entry name" value="Fer4_21"/>
    <property type="match status" value="1"/>
</dbReference>
<evidence type="ECO:0000256" key="11">
    <source>
        <dbReference type="ARBA" id="ARBA00023136"/>
    </source>
</evidence>
<keyword evidence="15" id="KW-1185">Reference proteome</keyword>
<evidence type="ECO:0000313" key="14">
    <source>
        <dbReference type="EMBL" id="GAA5099827.1"/>
    </source>
</evidence>
<protein>
    <submittedName>
        <fullName evidence="14">Electron transport complex subunit RsxB</fullName>
    </submittedName>
</protein>
<keyword evidence="11" id="KW-0472">Membrane</keyword>
<evidence type="ECO:0000256" key="8">
    <source>
        <dbReference type="ARBA" id="ARBA00022982"/>
    </source>
</evidence>
<evidence type="ECO:0000256" key="10">
    <source>
        <dbReference type="ARBA" id="ARBA00023014"/>
    </source>
</evidence>
<dbReference type="Gene3D" id="3.30.70.20">
    <property type="match status" value="1"/>
</dbReference>
<evidence type="ECO:0000256" key="5">
    <source>
        <dbReference type="ARBA" id="ARBA00022723"/>
    </source>
</evidence>
<keyword evidence="2" id="KW-1003">Cell membrane</keyword>
<dbReference type="RefSeq" id="WP_077925464.1">
    <property type="nucleotide sequence ID" value="NZ_BAABKE010000004.1"/>
</dbReference>
<keyword evidence="8" id="KW-0249">Electron transport</keyword>
<dbReference type="InterPro" id="IPR010207">
    <property type="entry name" value="Elect_transpt_cplx_RnfB/RsxB"/>
</dbReference>
<comment type="caution">
    <text evidence="14">The sequence shown here is derived from an EMBL/GenBank/DDBJ whole genome shotgun (WGS) entry which is preliminary data.</text>
</comment>
<dbReference type="Gene3D" id="1.10.15.40">
    <property type="entry name" value="Electron transport complex subunit B, putative Fe-S cluster"/>
    <property type="match status" value="1"/>
</dbReference>
<dbReference type="InterPro" id="IPR017900">
    <property type="entry name" value="4Fe4S_Fe_S_CS"/>
</dbReference>
<dbReference type="Pfam" id="PF04060">
    <property type="entry name" value="FeS"/>
    <property type="match status" value="1"/>
</dbReference>
<gene>
    <name evidence="14" type="primary">rsxB</name>
    <name evidence="14" type="ORF">GCM10023338_13820</name>
</gene>
<evidence type="ECO:0000256" key="3">
    <source>
        <dbReference type="ARBA" id="ARBA00022485"/>
    </source>
</evidence>
<keyword evidence="6" id="KW-0677">Repeat</keyword>
<evidence type="ECO:0000256" key="6">
    <source>
        <dbReference type="ARBA" id="ARBA00022737"/>
    </source>
</evidence>
<evidence type="ECO:0000256" key="1">
    <source>
        <dbReference type="ARBA" id="ARBA00022448"/>
    </source>
</evidence>
<dbReference type="InterPro" id="IPR007202">
    <property type="entry name" value="4Fe-4S_dom"/>
</dbReference>
<evidence type="ECO:0000256" key="4">
    <source>
        <dbReference type="ARBA" id="ARBA00022519"/>
    </source>
</evidence>
<organism evidence="14 15">
    <name type="scientific">Wohlfahrtiimonas larvae</name>
    <dbReference type="NCBI Taxonomy" id="1157986"/>
    <lineage>
        <taxon>Bacteria</taxon>
        <taxon>Pseudomonadati</taxon>
        <taxon>Pseudomonadota</taxon>
        <taxon>Gammaproteobacteria</taxon>
        <taxon>Cardiobacteriales</taxon>
        <taxon>Ignatzschineriaceae</taxon>
        <taxon>Wohlfahrtiimonas</taxon>
    </lineage>
</organism>
<sequence>MTLVEKIDQLLPQTQCEQCGFRGCLPYAESLSKGESNINRCPPGGIPVMKSLARLLNQPETPIDPECGTTLPLHTVYIDETLCIGCTKCIQACPIDAIVGTKKKMHTVIQSECTGCDLCIPPCPLDCIYIKPSEEAFVPEVGLSDMQKIRANKSRARYQARQKRSENRTTITKTLPPQEKILASRSSDADMLSLIAMAKAKTQAKHQERE</sequence>
<evidence type="ECO:0000256" key="2">
    <source>
        <dbReference type="ARBA" id="ARBA00022475"/>
    </source>
</evidence>
<keyword evidence="10" id="KW-0411">Iron-sulfur</keyword>
<keyword evidence="7" id="KW-1278">Translocase</keyword>
<reference evidence="15" key="1">
    <citation type="journal article" date="2019" name="Int. J. Syst. Evol. Microbiol.">
        <title>The Global Catalogue of Microorganisms (GCM) 10K type strain sequencing project: providing services to taxonomists for standard genome sequencing and annotation.</title>
        <authorList>
            <consortium name="The Broad Institute Genomics Platform"/>
            <consortium name="The Broad Institute Genome Sequencing Center for Infectious Disease"/>
            <person name="Wu L."/>
            <person name="Ma J."/>
        </authorList>
    </citation>
    <scope>NUCLEOTIDE SEQUENCE [LARGE SCALE GENOMIC DNA]</scope>
    <source>
        <strain evidence="15">JCM 18424</strain>
    </source>
</reference>
<dbReference type="PROSITE" id="PS51656">
    <property type="entry name" value="4FE4S"/>
    <property type="match status" value="1"/>
</dbReference>
<dbReference type="PANTHER" id="PTHR42859:SF3">
    <property type="entry name" value="ION-TRANSLOCATING OXIDOREDUCTASE COMPLEX SUBUNIT B"/>
    <property type="match status" value="1"/>
</dbReference>
<keyword evidence="9" id="KW-0408">Iron</keyword>
<feature type="domain" description="4Fe-4S ferredoxin-type" evidence="12">
    <location>
        <begin position="104"/>
        <end position="133"/>
    </location>
</feature>
<dbReference type="NCBIfam" id="TIGR01944">
    <property type="entry name" value="rnfB"/>
    <property type="match status" value="1"/>
</dbReference>
<dbReference type="PROSITE" id="PS00198">
    <property type="entry name" value="4FE4S_FER_1"/>
    <property type="match status" value="1"/>
</dbReference>
<feature type="domain" description="4Fe-4S ferredoxin-type" evidence="12">
    <location>
        <begin position="74"/>
        <end position="103"/>
    </location>
</feature>
<dbReference type="InterPro" id="IPR050294">
    <property type="entry name" value="RnfB_subfamily"/>
</dbReference>
<dbReference type="PANTHER" id="PTHR42859">
    <property type="entry name" value="OXIDOREDUCTASE"/>
    <property type="match status" value="1"/>
</dbReference>
<evidence type="ECO:0000256" key="7">
    <source>
        <dbReference type="ARBA" id="ARBA00022967"/>
    </source>
</evidence>
<proteinExistence type="predicted"/>
<keyword evidence="1" id="KW-0813">Transport</keyword>
<name>A0ABP9MW84_9GAMM</name>
<accession>A0ABP9MW84</accession>
<keyword evidence="4" id="KW-0997">Cell inner membrane</keyword>
<evidence type="ECO:0000259" key="13">
    <source>
        <dbReference type="PROSITE" id="PS51656"/>
    </source>
</evidence>
<dbReference type="Proteomes" id="UP001500631">
    <property type="component" value="Unassembled WGS sequence"/>
</dbReference>
<dbReference type="PROSITE" id="PS51379">
    <property type="entry name" value="4FE4S_FER_2"/>
    <property type="match status" value="2"/>
</dbReference>
<feature type="domain" description="4Fe-4S" evidence="13">
    <location>
        <begin position="1"/>
        <end position="58"/>
    </location>
</feature>
<evidence type="ECO:0000256" key="9">
    <source>
        <dbReference type="ARBA" id="ARBA00023004"/>
    </source>
</evidence>
<evidence type="ECO:0000259" key="12">
    <source>
        <dbReference type="PROSITE" id="PS51379"/>
    </source>
</evidence>
<evidence type="ECO:0000313" key="15">
    <source>
        <dbReference type="Proteomes" id="UP001500631"/>
    </source>
</evidence>